<dbReference type="Pfam" id="PF06305">
    <property type="entry name" value="LapA_dom"/>
    <property type="match status" value="1"/>
</dbReference>
<organism evidence="8 9">
    <name type="scientific">Bacillus carboniphilus</name>
    <dbReference type="NCBI Taxonomy" id="86663"/>
    <lineage>
        <taxon>Bacteria</taxon>
        <taxon>Bacillati</taxon>
        <taxon>Bacillota</taxon>
        <taxon>Bacilli</taxon>
        <taxon>Bacillales</taxon>
        <taxon>Bacillaceae</taxon>
        <taxon>Bacillus</taxon>
    </lineage>
</organism>
<dbReference type="InterPro" id="IPR010445">
    <property type="entry name" value="LapA_dom"/>
</dbReference>
<dbReference type="EMBL" id="CP129013">
    <property type="protein sequence ID" value="WLR42229.1"/>
    <property type="molecule type" value="Genomic_DNA"/>
</dbReference>
<evidence type="ECO:0000256" key="5">
    <source>
        <dbReference type="SAM" id="Coils"/>
    </source>
</evidence>
<evidence type="ECO:0000256" key="2">
    <source>
        <dbReference type="ARBA" id="ARBA00022692"/>
    </source>
</evidence>
<feature type="transmembrane region" description="Helical" evidence="6">
    <location>
        <begin position="43"/>
        <end position="65"/>
    </location>
</feature>
<evidence type="ECO:0000313" key="8">
    <source>
        <dbReference type="EMBL" id="WLR42229.1"/>
    </source>
</evidence>
<name>A0ABY9JS51_9BACI</name>
<reference evidence="8 9" key="1">
    <citation type="submission" date="2023-06" db="EMBL/GenBank/DDBJ databases">
        <title>Five Gram-positive bacteria isolated from mangrove sediments in Shenzhen, Guangdong, China.</title>
        <authorList>
            <person name="Yu S."/>
            <person name="Zheng W."/>
            <person name="Huang Y."/>
        </authorList>
    </citation>
    <scope>NUCLEOTIDE SEQUENCE [LARGE SCALE GENOMIC DNA]</scope>
    <source>
        <strain evidence="8 9">SaN35-3</strain>
    </source>
</reference>
<evidence type="ECO:0000256" key="1">
    <source>
        <dbReference type="ARBA" id="ARBA00022475"/>
    </source>
</evidence>
<keyword evidence="4 6" id="KW-0472">Membrane</keyword>
<gene>
    <name evidence="8" type="ORF">LC087_16035</name>
</gene>
<feature type="domain" description="Lipopolysaccharide assembly protein A" evidence="7">
    <location>
        <begin position="24"/>
        <end position="85"/>
    </location>
</feature>
<evidence type="ECO:0000313" key="9">
    <source>
        <dbReference type="Proteomes" id="UP001197974"/>
    </source>
</evidence>
<dbReference type="PANTHER" id="PTHR41335:SF1">
    <property type="entry name" value="MEMBRANE PROTEIN"/>
    <property type="match status" value="1"/>
</dbReference>
<dbReference type="Proteomes" id="UP001197974">
    <property type="component" value="Chromosome"/>
</dbReference>
<accession>A0ABY9JS51</accession>
<proteinExistence type="predicted"/>
<keyword evidence="5" id="KW-0175">Coiled coil</keyword>
<keyword evidence="1" id="KW-1003">Cell membrane</keyword>
<dbReference type="PANTHER" id="PTHR41335">
    <property type="entry name" value="MEMBRANE PROTEIN-RELATED"/>
    <property type="match status" value="1"/>
</dbReference>
<evidence type="ECO:0000256" key="6">
    <source>
        <dbReference type="SAM" id="Phobius"/>
    </source>
</evidence>
<dbReference type="RefSeq" id="WP_226543335.1">
    <property type="nucleotide sequence ID" value="NZ_CP129013.1"/>
</dbReference>
<protein>
    <submittedName>
        <fullName evidence="8">Lipopolysaccharide assembly protein LapA domain-containing protein</fullName>
    </submittedName>
</protein>
<keyword evidence="9" id="KW-1185">Reference proteome</keyword>
<evidence type="ECO:0000259" key="7">
    <source>
        <dbReference type="Pfam" id="PF06305"/>
    </source>
</evidence>
<keyword evidence="3 6" id="KW-1133">Transmembrane helix</keyword>
<feature type="coiled-coil region" evidence="5">
    <location>
        <begin position="64"/>
        <end position="98"/>
    </location>
</feature>
<evidence type="ECO:0000256" key="4">
    <source>
        <dbReference type="ARBA" id="ARBA00023136"/>
    </source>
</evidence>
<sequence length="107" mass="11893">MKIQRTLLLAFIFALIVAIFAVVNVDAVEVNYVFGTAEWPLILVILGSVLMGGLIVGAVGIVRVFNLQRVVKQKEKEIMNLNAKIEELEKDRPVSLEEPIKEESAET</sequence>
<evidence type="ECO:0000256" key="3">
    <source>
        <dbReference type="ARBA" id="ARBA00022989"/>
    </source>
</evidence>
<keyword evidence="2 6" id="KW-0812">Transmembrane</keyword>